<reference evidence="3" key="1">
    <citation type="submission" date="2020-07" db="EMBL/GenBank/DDBJ databases">
        <authorList>
            <person name="Pettersson B.M.F."/>
            <person name="Behra P.R.K."/>
            <person name="Ramesh M."/>
            <person name="Das S."/>
            <person name="Dasgupta S."/>
            <person name="Kirsebom L.A."/>
        </authorList>
    </citation>
    <scope>NUCLEOTIDE SEQUENCE</scope>
    <source>
        <strain evidence="3">DSM 44203</strain>
    </source>
</reference>
<dbReference type="EMBL" id="JACKTI010000050">
    <property type="protein sequence ID" value="MCV7025623.1"/>
    <property type="molecule type" value="Genomic_DNA"/>
</dbReference>
<proteinExistence type="predicted"/>
<dbReference type="Pfam" id="PF09167">
    <property type="entry name" value="DUF1942"/>
    <property type="match status" value="1"/>
</dbReference>
<feature type="domain" description="MPT63-like" evidence="2">
    <location>
        <begin position="18"/>
        <end position="141"/>
    </location>
</feature>
<dbReference type="AlphaFoldDB" id="A0AAW5SPG5"/>
<dbReference type="SUPFAM" id="SSF81982">
    <property type="entry name" value="Antigen MPT63/MPB63 (immunoprotective extracellular protein)"/>
    <property type="match status" value="1"/>
</dbReference>
<evidence type="ECO:0000313" key="4">
    <source>
        <dbReference type="Proteomes" id="UP001207528"/>
    </source>
</evidence>
<dbReference type="InterPro" id="IPR029050">
    <property type="entry name" value="Immunoprotect_excell_Ig-like"/>
</dbReference>
<evidence type="ECO:0000256" key="1">
    <source>
        <dbReference type="ARBA" id="ARBA00022729"/>
    </source>
</evidence>
<dbReference type="InterPro" id="IPR015250">
    <property type="entry name" value="MPT63-like"/>
</dbReference>
<dbReference type="Proteomes" id="UP001207528">
    <property type="component" value="Unassembled WGS sequence"/>
</dbReference>
<name>A0AAW5SPG5_MYCNV</name>
<comment type="caution">
    <text evidence="3">The sequence shown here is derived from an EMBL/GenBank/DDBJ whole genome shotgun (WGS) entry which is preliminary data.</text>
</comment>
<dbReference type="GO" id="GO:0005615">
    <property type="term" value="C:extracellular space"/>
    <property type="evidence" value="ECO:0007669"/>
    <property type="project" value="InterPro"/>
</dbReference>
<organism evidence="3 4">
    <name type="scientific">Mycolicibacterium novocastrense</name>
    <name type="common">Mycobacterium novocastrense</name>
    <dbReference type="NCBI Taxonomy" id="59813"/>
    <lineage>
        <taxon>Bacteria</taxon>
        <taxon>Bacillati</taxon>
        <taxon>Actinomycetota</taxon>
        <taxon>Actinomycetes</taxon>
        <taxon>Mycobacteriales</taxon>
        <taxon>Mycobacteriaceae</taxon>
        <taxon>Mycolicibacterium</taxon>
    </lineage>
</organism>
<sequence length="174" mass="18004">MAGFGNPAIASAVGECPHRFGSNQQLVDAGGAVVQEWTVTDLKKSAGSAPGYPLAGQLWEATASVEAVSGTVTPIIPNFRAHAADGASYPVLWQVSSAEGIPGATITQGQTATGKLYFDATGADPVAVTYAGGGAHPSMMWCCGEAMMAMPMDMMMDMPMPMGMMDNCPHCRNQ</sequence>
<reference evidence="3" key="2">
    <citation type="journal article" date="2022" name="BMC Genomics">
        <title>Comparative genome analysis of mycobacteria focusing on tRNA and non-coding RNA.</title>
        <authorList>
            <person name="Behra P.R.K."/>
            <person name="Pettersson B.M.F."/>
            <person name="Ramesh M."/>
            <person name="Das S."/>
            <person name="Dasgupta S."/>
            <person name="Kirsebom L.A."/>
        </authorList>
    </citation>
    <scope>NUCLEOTIDE SEQUENCE</scope>
    <source>
        <strain evidence="3">DSM 44203</strain>
    </source>
</reference>
<accession>A0AAW5SPG5</accession>
<gene>
    <name evidence="3" type="ORF">H7I77_20095</name>
</gene>
<keyword evidence="1" id="KW-0732">Signal</keyword>
<protein>
    <submittedName>
        <fullName evidence="3">MPT63 family protein</fullName>
    </submittedName>
</protein>
<evidence type="ECO:0000259" key="2">
    <source>
        <dbReference type="Pfam" id="PF09167"/>
    </source>
</evidence>
<evidence type="ECO:0000313" key="3">
    <source>
        <dbReference type="EMBL" id="MCV7025623.1"/>
    </source>
</evidence>
<dbReference type="Gene3D" id="2.60.40.1240">
    <property type="match status" value="1"/>
</dbReference>